<evidence type="ECO:0000313" key="3">
    <source>
        <dbReference type="Proteomes" id="UP000007431"/>
    </source>
</evidence>
<feature type="compositionally biased region" description="Polar residues" evidence="1">
    <location>
        <begin position="409"/>
        <end position="439"/>
    </location>
</feature>
<dbReference type="OrthoDB" id="3235325at2759"/>
<protein>
    <submittedName>
        <fullName evidence="2">Uncharacterized protein</fullName>
    </submittedName>
</protein>
<evidence type="ECO:0000313" key="2">
    <source>
        <dbReference type="EMBL" id="EFI95743.1"/>
    </source>
</evidence>
<feature type="non-terminal residue" evidence="2">
    <location>
        <position position="619"/>
    </location>
</feature>
<feature type="region of interest" description="Disordered" evidence="1">
    <location>
        <begin position="460"/>
        <end position="487"/>
    </location>
</feature>
<sequence>MQSSHRSAVSNDLYSEALMRSFGPYLPPWLLAAAPLEWHSNMTPASHEKVLSSSIRPAGSGTHPQIAQTYATLMWACLSTSAVRDFEQENSALRAQLSVFDGACMRRLDALEMHMTHLMKALKSATDLKNIPSNVDESVATAMLALSAIEVPPLVQLERAQCPKTTYYEQNDWIIAKKEKPKPTSTEPAKRGKAYISQNVNATMLYVTDEDGRPVDGQRTVEIRETFRALLRQLHLLKLLTPKWGQLPFAARQFVFYHMTQMFRELGWCRGNRKVEQIAADNYSRFAKDLLREVDDAQHTATKKGKERPIPAELDDCDIEELPPSSDPPDDCDFAPEGNDDADDQSANASAIDEPENNMEDMLELPAKRGAVDEANGQPDTKRTKTSIKRTILSRPSPSAHSMFDGTASERNPSNAHPQATQDFPSSTTSAMPTRSASRRTLTIANTMLDLRLTSPSATFPTTLSAADPGTSADPTSPLASDSGSSRCATTLIRSRSSFHALPPSAARKSVTLAARDTRTSSSRTLAQDDSDSGDDSDVYVVRLGTHGVGWRSIVGLDFMRDHRNGTTSQFNAYIGALTKREKAEAKRRASEADLAEMKKLVKVLTTKPKKVRRESDCA</sequence>
<dbReference type="InParanoid" id="D8Q9Z0"/>
<proteinExistence type="predicted"/>
<feature type="compositionally biased region" description="Acidic residues" evidence="1">
    <location>
        <begin position="353"/>
        <end position="363"/>
    </location>
</feature>
<feature type="compositionally biased region" description="Acidic residues" evidence="1">
    <location>
        <begin position="328"/>
        <end position="344"/>
    </location>
</feature>
<dbReference type="OMA" id="FWEKDDW"/>
<feature type="region of interest" description="Disordered" evidence="1">
    <location>
        <begin position="499"/>
        <end position="537"/>
    </location>
</feature>
<dbReference type="KEGG" id="scm:SCHCO_01190859"/>
<reference evidence="2 3" key="1">
    <citation type="journal article" date="2010" name="Nat. Biotechnol.">
        <title>Genome sequence of the model mushroom Schizophyllum commune.</title>
        <authorList>
            <person name="Ohm R.A."/>
            <person name="de Jong J.F."/>
            <person name="Lugones L.G."/>
            <person name="Aerts A."/>
            <person name="Kothe E."/>
            <person name="Stajich J.E."/>
            <person name="de Vries R.P."/>
            <person name="Record E."/>
            <person name="Levasseur A."/>
            <person name="Baker S.E."/>
            <person name="Bartholomew K.A."/>
            <person name="Coutinho P.M."/>
            <person name="Erdmann S."/>
            <person name="Fowler T.J."/>
            <person name="Gathman A.C."/>
            <person name="Lombard V."/>
            <person name="Henrissat B."/>
            <person name="Knabe N."/>
            <person name="Kuees U."/>
            <person name="Lilly W.W."/>
            <person name="Lindquist E."/>
            <person name="Lucas S."/>
            <person name="Magnuson J.K."/>
            <person name="Piumi F."/>
            <person name="Raudaskoski M."/>
            <person name="Salamov A."/>
            <person name="Schmutz J."/>
            <person name="Schwarze F.W.M.R."/>
            <person name="vanKuyk P.A."/>
            <person name="Horton J.S."/>
            <person name="Grigoriev I.V."/>
            <person name="Woesten H.A.B."/>
        </authorList>
    </citation>
    <scope>NUCLEOTIDE SEQUENCE [LARGE SCALE GENOMIC DNA]</scope>
    <source>
        <strain evidence="3">H4-8 / FGSC 9210</strain>
    </source>
</reference>
<feature type="region of interest" description="Disordered" evidence="1">
    <location>
        <begin position="298"/>
        <end position="439"/>
    </location>
</feature>
<dbReference type="GeneID" id="9588498"/>
<evidence type="ECO:0000256" key="1">
    <source>
        <dbReference type="SAM" id="MobiDB-lite"/>
    </source>
</evidence>
<name>D8Q9Z0_SCHCM</name>
<dbReference type="STRING" id="578458.D8Q9Z0"/>
<dbReference type="RefSeq" id="XP_003030646.1">
    <property type="nucleotide sequence ID" value="XM_003030600.1"/>
</dbReference>
<dbReference type="eggNOG" id="ENOG502RC3J">
    <property type="taxonomic scope" value="Eukaryota"/>
</dbReference>
<dbReference type="EMBL" id="GL377308">
    <property type="protein sequence ID" value="EFI95743.1"/>
    <property type="molecule type" value="Genomic_DNA"/>
</dbReference>
<gene>
    <name evidence="2" type="ORF">SCHCODRAFT_110746</name>
</gene>
<dbReference type="HOGENOM" id="CLU_441568_0_0_1"/>
<keyword evidence="3" id="KW-1185">Reference proteome</keyword>
<dbReference type="VEuPathDB" id="FungiDB:SCHCODRAFT_01190859"/>
<feature type="compositionally biased region" description="Polar residues" evidence="1">
    <location>
        <begin position="473"/>
        <end position="487"/>
    </location>
</feature>
<accession>D8Q9Z0</accession>
<organism evidence="3">
    <name type="scientific">Schizophyllum commune (strain H4-8 / FGSC 9210)</name>
    <name type="common">Split gill fungus</name>
    <dbReference type="NCBI Taxonomy" id="578458"/>
    <lineage>
        <taxon>Eukaryota</taxon>
        <taxon>Fungi</taxon>
        <taxon>Dikarya</taxon>
        <taxon>Basidiomycota</taxon>
        <taxon>Agaricomycotina</taxon>
        <taxon>Agaricomycetes</taxon>
        <taxon>Agaricomycetidae</taxon>
        <taxon>Agaricales</taxon>
        <taxon>Schizophyllaceae</taxon>
        <taxon>Schizophyllum</taxon>
    </lineage>
</organism>
<dbReference type="AlphaFoldDB" id="D8Q9Z0"/>
<dbReference type="Proteomes" id="UP000007431">
    <property type="component" value="Unassembled WGS sequence"/>
</dbReference>